<dbReference type="Proteomes" id="UP000334820">
    <property type="component" value="Unassembled WGS sequence"/>
</dbReference>
<dbReference type="EMBL" id="BKZV01000001">
    <property type="protein sequence ID" value="GER82002.1"/>
    <property type="molecule type" value="Genomic_DNA"/>
</dbReference>
<dbReference type="AlphaFoldDB" id="A0A5J4K4L2"/>
<proteinExistence type="predicted"/>
<organism evidence="1 2">
    <name type="scientific">Thermogemmatispora aurantia</name>
    <dbReference type="NCBI Taxonomy" id="2045279"/>
    <lineage>
        <taxon>Bacteria</taxon>
        <taxon>Bacillati</taxon>
        <taxon>Chloroflexota</taxon>
        <taxon>Ktedonobacteria</taxon>
        <taxon>Thermogemmatisporales</taxon>
        <taxon>Thermogemmatisporaceae</taxon>
        <taxon>Thermogemmatispora</taxon>
    </lineage>
</organism>
<gene>
    <name evidence="1" type="ORF">KTAU_06400</name>
</gene>
<sequence>MILAGETASQIESKDASEIWWDLSPAGTSLKAYCNCGEETKRPHPDCPGIVEEQSAEVFT</sequence>
<protein>
    <submittedName>
        <fullName evidence="1">Uncharacterized protein</fullName>
    </submittedName>
</protein>
<accession>A0A5J4K4L2</accession>
<reference evidence="1 2" key="1">
    <citation type="journal article" date="2019" name="Int. J. Syst. Evol. Microbiol.">
        <title>Thermogemmatispora aurantia sp. nov. and Thermogemmatispora argillosa sp. nov., within the class Ktedonobacteria, and emended description of the genus Thermogemmatispora.</title>
        <authorList>
            <person name="Zheng Y."/>
            <person name="Wang C.M."/>
            <person name="Sakai Y."/>
            <person name="Abe K."/>
            <person name="Yokota A."/>
            <person name="Yabe S."/>
        </authorList>
    </citation>
    <scope>NUCLEOTIDE SEQUENCE [LARGE SCALE GENOMIC DNA]</scope>
    <source>
        <strain evidence="1 2">A1-2</strain>
    </source>
</reference>
<evidence type="ECO:0000313" key="1">
    <source>
        <dbReference type="EMBL" id="GER82002.1"/>
    </source>
</evidence>
<name>A0A5J4K4L2_9CHLR</name>
<evidence type="ECO:0000313" key="2">
    <source>
        <dbReference type="Proteomes" id="UP000334820"/>
    </source>
</evidence>
<keyword evidence="2" id="KW-1185">Reference proteome</keyword>
<comment type="caution">
    <text evidence="1">The sequence shown here is derived from an EMBL/GenBank/DDBJ whole genome shotgun (WGS) entry which is preliminary data.</text>
</comment>